<evidence type="ECO:0000256" key="2">
    <source>
        <dbReference type="SAM" id="SignalP"/>
    </source>
</evidence>
<proteinExistence type="predicted"/>
<feature type="signal peptide" evidence="2">
    <location>
        <begin position="1"/>
        <end position="21"/>
    </location>
</feature>
<sequence>MKRRLLFMLCAAVLLPLPAVAEQALGRLFFTPEKRAALERSRRLNLRQAQQMEGETLSLDGIVRRSDGSGTAWINGRPHYVADPRNGVAIGLQPGAAGASISVGDEPPSRLRVGESINRGTRDKNDLISNGRISSRRSVPGR</sequence>
<feature type="chain" id="PRO_5038964338" evidence="2">
    <location>
        <begin position="22"/>
        <end position="142"/>
    </location>
</feature>
<evidence type="ECO:0000313" key="4">
    <source>
        <dbReference type="Proteomes" id="UP000807785"/>
    </source>
</evidence>
<evidence type="ECO:0000313" key="3">
    <source>
        <dbReference type="EMBL" id="MBK6975182.1"/>
    </source>
</evidence>
<keyword evidence="2" id="KW-0732">Signal</keyword>
<accession>A0A9D7ECQ0</accession>
<dbReference type="EMBL" id="JADJEV010000005">
    <property type="protein sequence ID" value="MBK6975182.1"/>
    <property type="molecule type" value="Genomic_DNA"/>
</dbReference>
<dbReference type="AlphaFoldDB" id="A0A9D7ECQ0"/>
<gene>
    <name evidence="3" type="ORF">IPH26_20325</name>
</gene>
<feature type="compositionally biased region" description="Polar residues" evidence="1">
    <location>
        <begin position="127"/>
        <end position="142"/>
    </location>
</feature>
<comment type="caution">
    <text evidence="3">The sequence shown here is derived from an EMBL/GenBank/DDBJ whole genome shotgun (WGS) entry which is preliminary data.</text>
</comment>
<reference evidence="3" key="1">
    <citation type="submission" date="2020-10" db="EMBL/GenBank/DDBJ databases">
        <title>Connecting structure to function with the recovery of over 1000 high-quality activated sludge metagenome-assembled genomes encoding full-length rRNA genes using long-read sequencing.</title>
        <authorList>
            <person name="Singleton C.M."/>
            <person name="Petriglieri F."/>
            <person name="Kristensen J.M."/>
            <person name="Kirkegaard R.H."/>
            <person name="Michaelsen T.Y."/>
            <person name="Andersen M.H."/>
            <person name="Karst S.M."/>
            <person name="Dueholm M.S."/>
            <person name="Nielsen P.H."/>
            <person name="Albertsen M."/>
        </authorList>
    </citation>
    <scope>NUCLEOTIDE SEQUENCE</scope>
    <source>
        <strain evidence="3">Bjer_18-Q3-R1-45_BAT3C.347</strain>
    </source>
</reference>
<feature type="region of interest" description="Disordered" evidence="1">
    <location>
        <begin position="99"/>
        <end position="142"/>
    </location>
</feature>
<protein>
    <submittedName>
        <fullName evidence="3">Uncharacterized protein</fullName>
    </submittedName>
</protein>
<dbReference type="Proteomes" id="UP000807785">
    <property type="component" value="Unassembled WGS sequence"/>
</dbReference>
<evidence type="ECO:0000256" key="1">
    <source>
        <dbReference type="SAM" id="MobiDB-lite"/>
    </source>
</evidence>
<organism evidence="3 4">
    <name type="scientific">Candidatus Methylophosphatis roskildensis</name>
    <dbReference type="NCBI Taxonomy" id="2899263"/>
    <lineage>
        <taxon>Bacteria</taxon>
        <taxon>Pseudomonadati</taxon>
        <taxon>Pseudomonadota</taxon>
        <taxon>Betaproteobacteria</taxon>
        <taxon>Nitrosomonadales</taxon>
        <taxon>Sterolibacteriaceae</taxon>
        <taxon>Candidatus Methylophosphatis</taxon>
    </lineage>
</organism>
<name>A0A9D7ECQ0_9PROT</name>